<dbReference type="Gene3D" id="3.40.50.2000">
    <property type="entry name" value="Glycogen Phosphorylase B"/>
    <property type="match status" value="2"/>
</dbReference>
<keyword evidence="4" id="KW-1185">Reference proteome</keyword>
<dbReference type="InterPro" id="IPR028098">
    <property type="entry name" value="Glyco_trans_4-like_N"/>
</dbReference>
<dbReference type="SUPFAM" id="SSF53756">
    <property type="entry name" value="UDP-Glycosyltransferase/glycogen phosphorylase"/>
    <property type="match status" value="1"/>
</dbReference>
<dbReference type="EMBL" id="WHJC01000226">
    <property type="protein sequence ID" value="MPQ44481.1"/>
    <property type="molecule type" value="Genomic_DNA"/>
</dbReference>
<evidence type="ECO:0000313" key="4">
    <source>
        <dbReference type="Proteomes" id="UP000430345"/>
    </source>
</evidence>
<dbReference type="RefSeq" id="WP_152890991.1">
    <property type="nucleotide sequence ID" value="NZ_WHJC01000226.1"/>
</dbReference>
<evidence type="ECO:0000313" key="3">
    <source>
        <dbReference type="EMBL" id="MPQ44481.1"/>
    </source>
</evidence>
<feature type="domain" description="Glycosyltransferase subfamily 4-like N-terminal" evidence="2">
    <location>
        <begin position="14"/>
        <end position="183"/>
    </location>
</feature>
<dbReference type="PANTHER" id="PTHR12526">
    <property type="entry name" value="GLYCOSYLTRANSFERASE"/>
    <property type="match status" value="1"/>
</dbReference>
<sequence>MKKKLAIIHHCGLVGGAGVSLIEVIKMLSEEYEITVYCPNNPNDMIELFKSKNIKYKEYNFLIGSIPHYSGGPSFISRTFWISIFNIFKYKKYWRREINNLDADIVLVNSMILCWLGRLIKKEKKKSICFVRETVPNKPIKIIFKNINKCFKNYFDKIYFISRYDKESFFNIEEKSVVIKNNVKDEFFQVLDKIECCKKLNIKNNKFNILFVGGISKLKGTHVILEAIKYLPKDINLIVAGYNFYKKQINIKNSYEKYIYELLMDENIKDKVKFIGVQKDMIPAYYACDILVFPSIEPHQARPAFEAGACGKAVILSDFIQIRDEVENYKNGLLFKANNSKDLAEKIKLLYEDRELCSKLGVANKALTIENHSRKSVKTILLKETNNLFEEI</sequence>
<proteinExistence type="predicted"/>
<dbReference type="Pfam" id="PF00534">
    <property type="entry name" value="Glycos_transf_1"/>
    <property type="match status" value="1"/>
</dbReference>
<dbReference type="Proteomes" id="UP000430345">
    <property type="component" value="Unassembled WGS sequence"/>
</dbReference>
<dbReference type="CDD" id="cd03801">
    <property type="entry name" value="GT4_PimA-like"/>
    <property type="match status" value="1"/>
</dbReference>
<keyword evidence="3" id="KW-0808">Transferase</keyword>
<gene>
    <name evidence="3" type="ORF">GBZ86_12035</name>
</gene>
<name>A0A6I1MUF7_9CLOT</name>
<evidence type="ECO:0000259" key="1">
    <source>
        <dbReference type="Pfam" id="PF00534"/>
    </source>
</evidence>
<feature type="domain" description="Glycosyl transferase family 1" evidence="1">
    <location>
        <begin position="198"/>
        <end position="363"/>
    </location>
</feature>
<reference evidence="3 4" key="1">
    <citation type="submission" date="2019-10" db="EMBL/GenBank/DDBJ databases">
        <title>The Genome Sequence of Clostridium tarantellae Isolated from Fish Brain.</title>
        <authorList>
            <person name="Bano L."/>
            <person name="Kiel M."/>
            <person name="Sales G."/>
            <person name="Doxey A.C."/>
            <person name="Mansfield M.J."/>
            <person name="Schiavone M."/>
            <person name="Rossetto O."/>
            <person name="Pirazzini M."/>
            <person name="Dobrindt U."/>
            <person name="Montecucco C."/>
        </authorList>
    </citation>
    <scope>NUCLEOTIDE SEQUENCE [LARGE SCALE GENOMIC DNA]</scope>
    <source>
        <strain evidence="3 4">DSM 3997</strain>
    </source>
</reference>
<dbReference type="OrthoDB" id="9806653at2"/>
<organism evidence="3 4">
    <name type="scientific">Clostridium tarantellae</name>
    <dbReference type="NCBI Taxonomy" id="39493"/>
    <lineage>
        <taxon>Bacteria</taxon>
        <taxon>Bacillati</taxon>
        <taxon>Bacillota</taxon>
        <taxon>Clostridia</taxon>
        <taxon>Eubacteriales</taxon>
        <taxon>Clostridiaceae</taxon>
        <taxon>Clostridium</taxon>
    </lineage>
</organism>
<accession>A0A6I1MUF7</accession>
<dbReference type="PANTHER" id="PTHR12526:SF634">
    <property type="entry name" value="BLL3361 PROTEIN"/>
    <property type="match status" value="1"/>
</dbReference>
<dbReference type="GO" id="GO:0016757">
    <property type="term" value="F:glycosyltransferase activity"/>
    <property type="evidence" value="ECO:0007669"/>
    <property type="project" value="InterPro"/>
</dbReference>
<comment type="caution">
    <text evidence="3">The sequence shown here is derived from an EMBL/GenBank/DDBJ whole genome shotgun (WGS) entry which is preliminary data.</text>
</comment>
<evidence type="ECO:0000259" key="2">
    <source>
        <dbReference type="Pfam" id="PF13439"/>
    </source>
</evidence>
<dbReference type="InterPro" id="IPR001296">
    <property type="entry name" value="Glyco_trans_1"/>
</dbReference>
<protein>
    <submittedName>
        <fullName evidence="3">Glycosyltransferase</fullName>
    </submittedName>
</protein>
<dbReference type="Pfam" id="PF13439">
    <property type="entry name" value="Glyco_transf_4"/>
    <property type="match status" value="1"/>
</dbReference>
<dbReference type="AlphaFoldDB" id="A0A6I1MUF7"/>